<dbReference type="AlphaFoldDB" id="A0A397HVT4"/>
<feature type="compositionally biased region" description="Polar residues" evidence="1">
    <location>
        <begin position="193"/>
        <end position="210"/>
    </location>
</feature>
<dbReference type="EMBL" id="NKHU02000008">
    <property type="protein sequence ID" value="RHZ67122.1"/>
    <property type="molecule type" value="Genomic_DNA"/>
</dbReference>
<dbReference type="OrthoDB" id="1658288at2759"/>
<dbReference type="Gene3D" id="1.25.40.10">
    <property type="entry name" value="Tetratricopeptide repeat domain"/>
    <property type="match status" value="1"/>
</dbReference>
<dbReference type="PANTHER" id="PTHR46082:SF11">
    <property type="entry name" value="AAA+ ATPASE DOMAIN-CONTAINING PROTEIN-RELATED"/>
    <property type="match status" value="1"/>
</dbReference>
<protein>
    <recommendedName>
        <fullName evidence="4">Kinesin light chain</fullName>
    </recommendedName>
</protein>
<evidence type="ECO:0008006" key="4">
    <source>
        <dbReference type="Google" id="ProtNLM"/>
    </source>
</evidence>
<evidence type="ECO:0000313" key="3">
    <source>
        <dbReference type="Proteomes" id="UP000215305"/>
    </source>
</evidence>
<dbReference type="VEuPathDB" id="FungiDB:CDV56_102619"/>
<dbReference type="SUPFAM" id="SSF48452">
    <property type="entry name" value="TPR-like"/>
    <property type="match status" value="1"/>
</dbReference>
<reference evidence="2" key="1">
    <citation type="submission" date="2018-08" db="EMBL/GenBank/DDBJ databases">
        <title>Draft genome sequence of azole-resistant Aspergillus thermomutatus (Neosartorya pseudofischeri) strain HMR AF 39, isolated from a human nasal aspirate.</title>
        <authorList>
            <person name="Parent-Michaud M."/>
            <person name="Dufresne P.J."/>
            <person name="Fournier E."/>
            <person name="Martineau C."/>
            <person name="Moreira S."/>
            <person name="Perkins V."/>
            <person name="De Repentigny L."/>
            <person name="Dufresne S.F."/>
        </authorList>
    </citation>
    <scope>NUCLEOTIDE SEQUENCE [LARGE SCALE GENOMIC DNA]</scope>
    <source>
        <strain evidence="2">HMR AF 39</strain>
    </source>
</reference>
<comment type="caution">
    <text evidence="2">The sequence shown here is derived from an EMBL/GenBank/DDBJ whole genome shotgun (WGS) entry which is preliminary data.</text>
</comment>
<evidence type="ECO:0000256" key="1">
    <source>
        <dbReference type="SAM" id="MobiDB-lite"/>
    </source>
</evidence>
<dbReference type="STRING" id="41047.A0A397HVT4"/>
<proteinExistence type="predicted"/>
<dbReference type="RefSeq" id="XP_026618474.1">
    <property type="nucleotide sequence ID" value="XM_026756238.1"/>
</dbReference>
<gene>
    <name evidence="2" type="ORF">CDV56_102619</name>
</gene>
<dbReference type="InterPro" id="IPR011990">
    <property type="entry name" value="TPR-like_helical_dom_sf"/>
</dbReference>
<dbReference type="GeneID" id="38124593"/>
<dbReference type="PANTHER" id="PTHR46082">
    <property type="entry name" value="ATP/GTP-BINDING PROTEIN-RELATED"/>
    <property type="match status" value="1"/>
</dbReference>
<dbReference type="Proteomes" id="UP000215305">
    <property type="component" value="Unassembled WGS sequence"/>
</dbReference>
<dbReference type="Pfam" id="PF13424">
    <property type="entry name" value="TPR_12"/>
    <property type="match status" value="1"/>
</dbReference>
<accession>A0A397HVT4</accession>
<dbReference type="Pfam" id="PF13374">
    <property type="entry name" value="TPR_10"/>
    <property type="match status" value="2"/>
</dbReference>
<dbReference type="InterPro" id="IPR053137">
    <property type="entry name" value="NLR-like"/>
</dbReference>
<evidence type="ECO:0000313" key="2">
    <source>
        <dbReference type="EMBL" id="RHZ67122.1"/>
    </source>
</evidence>
<feature type="region of interest" description="Disordered" evidence="1">
    <location>
        <begin position="170"/>
        <end position="210"/>
    </location>
</feature>
<name>A0A397HVT4_ASPTH</name>
<organism evidence="2 3">
    <name type="scientific">Aspergillus thermomutatus</name>
    <name type="common">Neosartorya pseudofischeri</name>
    <dbReference type="NCBI Taxonomy" id="41047"/>
    <lineage>
        <taxon>Eukaryota</taxon>
        <taxon>Fungi</taxon>
        <taxon>Dikarya</taxon>
        <taxon>Ascomycota</taxon>
        <taxon>Pezizomycotina</taxon>
        <taxon>Eurotiomycetes</taxon>
        <taxon>Eurotiomycetidae</taxon>
        <taxon>Eurotiales</taxon>
        <taxon>Aspergillaceae</taxon>
        <taxon>Aspergillus</taxon>
        <taxon>Aspergillus subgen. Fumigati</taxon>
    </lineage>
</organism>
<sequence>METLKQVLGPEHPSTLTSMDNLASTYWNQGRWREAEELQIQVVETSKQVLGLEHPSTLTSMDNLALTNRNQGQWKEAEELQVQVLEIRKQVLGQDHPDTLKSMDSLASTVLRQGRVDEAEKLLVHVVDAQEQVLGPAHPGTLASKGELASAYMRQGRLDEAERMLIHVSEARKRASGPDHSQMQTPPAGAASMSENQESSTRQAESTFGGTTLVETQDELTLEIELSLPLDQRASDAIEDEDCISVESNDDDIASQTATKRTEPEILAARYFGLFLAVRRVTPIA</sequence>
<dbReference type="PRINTS" id="PR00381">
    <property type="entry name" value="KINESINLIGHT"/>
</dbReference>
<keyword evidence="3" id="KW-1185">Reference proteome</keyword>